<sequence>MCGTHPTTLVQWAMERRQPARDAPGSGYECRGAGHRHDRHRHRHDRAHRLNAATRLAALCVRGVLNAISTTSRNLTSRATARRPRASARAVSSLDEIRADSPTARRASRARAAIMARSMLAPAVPPVPSPRASPTRPWVPPTTTLSTPSSASGVIPSSWPSSHAAISALRAAIATGEWNGRVAVQQSEDGSATDQRREQDSAPAVRPRNLVSSILPSPVLQ</sequence>
<dbReference type="AlphaFoldDB" id="A0A6A6WZ04"/>
<feature type="compositionally biased region" description="Basic residues" evidence="1">
    <location>
        <begin position="33"/>
        <end position="43"/>
    </location>
</feature>
<evidence type="ECO:0000256" key="1">
    <source>
        <dbReference type="SAM" id="MobiDB-lite"/>
    </source>
</evidence>
<evidence type="ECO:0000313" key="2">
    <source>
        <dbReference type="EMBL" id="KAF2789326.1"/>
    </source>
</evidence>
<dbReference type="EMBL" id="MU002146">
    <property type="protein sequence ID" value="KAF2789326.1"/>
    <property type="molecule type" value="Genomic_DNA"/>
</dbReference>
<protein>
    <submittedName>
        <fullName evidence="2">Uncharacterized protein</fullName>
    </submittedName>
</protein>
<keyword evidence="3" id="KW-1185">Reference proteome</keyword>
<reference evidence="2" key="1">
    <citation type="journal article" date="2020" name="Stud. Mycol.">
        <title>101 Dothideomycetes genomes: a test case for predicting lifestyles and emergence of pathogens.</title>
        <authorList>
            <person name="Haridas S."/>
            <person name="Albert R."/>
            <person name="Binder M."/>
            <person name="Bloem J."/>
            <person name="Labutti K."/>
            <person name="Salamov A."/>
            <person name="Andreopoulos B."/>
            <person name="Baker S."/>
            <person name="Barry K."/>
            <person name="Bills G."/>
            <person name="Bluhm B."/>
            <person name="Cannon C."/>
            <person name="Castanera R."/>
            <person name="Culley D."/>
            <person name="Daum C."/>
            <person name="Ezra D."/>
            <person name="Gonzalez J."/>
            <person name="Henrissat B."/>
            <person name="Kuo A."/>
            <person name="Liang C."/>
            <person name="Lipzen A."/>
            <person name="Lutzoni F."/>
            <person name="Magnuson J."/>
            <person name="Mondo S."/>
            <person name="Nolan M."/>
            <person name="Ohm R."/>
            <person name="Pangilinan J."/>
            <person name="Park H.-J."/>
            <person name="Ramirez L."/>
            <person name="Alfaro M."/>
            <person name="Sun H."/>
            <person name="Tritt A."/>
            <person name="Yoshinaga Y."/>
            <person name="Zwiers L.-H."/>
            <person name="Turgeon B."/>
            <person name="Goodwin S."/>
            <person name="Spatafora J."/>
            <person name="Crous P."/>
            <person name="Grigoriev I."/>
        </authorList>
    </citation>
    <scope>NUCLEOTIDE SEQUENCE</scope>
    <source>
        <strain evidence="2">CBS 109.77</strain>
    </source>
</reference>
<dbReference type="Proteomes" id="UP000799757">
    <property type="component" value="Unassembled WGS sequence"/>
</dbReference>
<gene>
    <name evidence="2" type="ORF">K505DRAFT_95919</name>
</gene>
<feature type="region of interest" description="Disordered" evidence="1">
    <location>
        <begin position="16"/>
        <end position="43"/>
    </location>
</feature>
<feature type="compositionally biased region" description="Low complexity" evidence="1">
    <location>
        <begin position="132"/>
        <end position="152"/>
    </location>
</feature>
<feature type="region of interest" description="Disordered" evidence="1">
    <location>
        <begin position="183"/>
        <end position="221"/>
    </location>
</feature>
<organism evidence="2 3">
    <name type="scientific">Melanomma pulvis-pyrius CBS 109.77</name>
    <dbReference type="NCBI Taxonomy" id="1314802"/>
    <lineage>
        <taxon>Eukaryota</taxon>
        <taxon>Fungi</taxon>
        <taxon>Dikarya</taxon>
        <taxon>Ascomycota</taxon>
        <taxon>Pezizomycotina</taxon>
        <taxon>Dothideomycetes</taxon>
        <taxon>Pleosporomycetidae</taxon>
        <taxon>Pleosporales</taxon>
        <taxon>Melanommataceae</taxon>
        <taxon>Melanomma</taxon>
    </lineage>
</organism>
<evidence type="ECO:0000313" key="3">
    <source>
        <dbReference type="Proteomes" id="UP000799757"/>
    </source>
</evidence>
<name>A0A6A6WZ04_9PLEO</name>
<feature type="compositionally biased region" description="Polar residues" evidence="1">
    <location>
        <begin position="184"/>
        <end position="193"/>
    </location>
</feature>
<feature type="compositionally biased region" description="Polar residues" evidence="1">
    <location>
        <begin position="210"/>
        <end position="221"/>
    </location>
</feature>
<proteinExistence type="predicted"/>
<accession>A0A6A6WZ04</accession>
<feature type="region of interest" description="Disordered" evidence="1">
    <location>
        <begin position="125"/>
        <end position="156"/>
    </location>
</feature>